<feature type="chain" id="PRO_5021201028" description="Leucine-binding protein domain-containing protein" evidence="5">
    <location>
        <begin position="29"/>
        <end position="414"/>
    </location>
</feature>
<dbReference type="Pfam" id="PF13458">
    <property type="entry name" value="Peripla_BP_6"/>
    <property type="match status" value="1"/>
</dbReference>
<dbReference type="EMBL" id="RCZI01000003">
    <property type="protein sequence ID" value="TPG27433.1"/>
    <property type="molecule type" value="Genomic_DNA"/>
</dbReference>
<evidence type="ECO:0000313" key="8">
    <source>
        <dbReference type="Proteomes" id="UP000319212"/>
    </source>
</evidence>
<accession>A0A502DQ59</accession>
<dbReference type="RefSeq" id="WP_140841981.1">
    <property type="nucleotide sequence ID" value="NZ_RCZI01000003.1"/>
</dbReference>
<proteinExistence type="inferred from homology"/>
<organism evidence="7 8">
    <name type="scientific">Variovorax guangxiensis</name>
    <dbReference type="NCBI Taxonomy" id="1775474"/>
    <lineage>
        <taxon>Bacteria</taxon>
        <taxon>Pseudomonadati</taxon>
        <taxon>Pseudomonadota</taxon>
        <taxon>Betaproteobacteria</taxon>
        <taxon>Burkholderiales</taxon>
        <taxon>Comamonadaceae</taxon>
        <taxon>Variovorax</taxon>
    </lineage>
</organism>
<dbReference type="InterPro" id="IPR051010">
    <property type="entry name" value="BCAA_transport"/>
</dbReference>
<dbReference type="InterPro" id="IPR000709">
    <property type="entry name" value="Leu_Ile_Val-bd"/>
</dbReference>
<dbReference type="Proteomes" id="UP000319212">
    <property type="component" value="Unassembled WGS sequence"/>
</dbReference>
<protein>
    <recommendedName>
        <fullName evidence="6">Leucine-binding protein domain-containing protein</fullName>
    </recommendedName>
</protein>
<sequence length="414" mass="44743">MIDFKGFRARFAPPLLSFGLALAPTAQAAETLKVAQIDPVSGPLAPIGDSSTRHLRAKFDHINAAGGMNGQMLELVVMDSEGNPEKAQVLLRQAVDSGIRYITQGTSSAVGAALGDAVDKYNRRNPEKPVMLLDHTNTDPALTGELCSYWRFSFSPRVPTRTEALLRYVSTQGRVKKLFLLNPDYSLGVAVETSVKAALPRLTKGVEIVGTERVPLGKVRDYAPYVAKIRASGADGIVTSLFGADAIGLMKAANESGWNGFVYAYTAGGVGLPTALGALGKERLVWVNDFMPSGELAGEMKYNDEMLANQKTDFYQMQQTYGYDLLAEAARRAKSNDVTKVAKQLDSGVTTQSMLGEVSVRGADHQAVVPLFVGIYSDKVKRGLENTPYSYRTVARYEAKDVTPASTCKMKRPG</sequence>
<name>A0A502DQ59_9BURK</name>
<evidence type="ECO:0000256" key="1">
    <source>
        <dbReference type="ARBA" id="ARBA00010062"/>
    </source>
</evidence>
<dbReference type="GO" id="GO:0006865">
    <property type="term" value="P:amino acid transport"/>
    <property type="evidence" value="ECO:0007669"/>
    <property type="project" value="UniProtKB-KW"/>
</dbReference>
<comment type="similarity">
    <text evidence="1">Belongs to the leucine-binding protein family.</text>
</comment>
<comment type="caution">
    <text evidence="7">The sequence shown here is derived from an EMBL/GenBank/DDBJ whole genome shotgun (WGS) entry which is preliminary data.</text>
</comment>
<gene>
    <name evidence="7" type="ORF">EAH82_11630</name>
</gene>
<dbReference type="InterPro" id="IPR028082">
    <property type="entry name" value="Peripla_BP_I"/>
</dbReference>
<dbReference type="OrthoDB" id="5289062at2"/>
<dbReference type="PRINTS" id="PR00337">
    <property type="entry name" value="LEUILEVALBP"/>
</dbReference>
<feature type="signal peptide" evidence="5">
    <location>
        <begin position="1"/>
        <end position="28"/>
    </location>
</feature>
<feature type="domain" description="Leucine-binding protein" evidence="6">
    <location>
        <begin position="31"/>
        <end position="373"/>
    </location>
</feature>
<keyword evidence="4" id="KW-0029">Amino-acid transport</keyword>
<dbReference type="AlphaFoldDB" id="A0A502DQ59"/>
<dbReference type="Gene3D" id="3.40.50.2300">
    <property type="match status" value="2"/>
</dbReference>
<keyword evidence="3 5" id="KW-0732">Signal</keyword>
<evidence type="ECO:0000256" key="3">
    <source>
        <dbReference type="ARBA" id="ARBA00022729"/>
    </source>
</evidence>
<evidence type="ECO:0000256" key="5">
    <source>
        <dbReference type="SAM" id="SignalP"/>
    </source>
</evidence>
<evidence type="ECO:0000313" key="7">
    <source>
        <dbReference type="EMBL" id="TPG27433.1"/>
    </source>
</evidence>
<reference evidence="7 8" key="1">
    <citation type="journal article" date="2019" name="Environ. Microbiol.">
        <title>Species interactions and distinct microbial communities in high Arctic permafrost affected cryosols are associated with the CH4 and CO2 gas fluxes.</title>
        <authorList>
            <person name="Altshuler I."/>
            <person name="Hamel J."/>
            <person name="Turney S."/>
            <person name="Magnuson E."/>
            <person name="Levesque R."/>
            <person name="Greer C."/>
            <person name="Whyte L.G."/>
        </authorList>
    </citation>
    <scope>NUCLEOTIDE SEQUENCE [LARGE SCALE GENOMIC DNA]</scope>
    <source>
        <strain evidence="7 8">S06.C</strain>
    </source>
</reference>
<dbReference type="SUPFAM" id="SSF53822">
    <property type="entry name" value="Periplasmic binding protein-like I"/>
    <property type="match status" value="1"/>
</dbReference>
<evidence type="ECO:0000256" key="4">
    <source>
        <dbReference type="ARBA" id="ARBA00022970"/>
    </source>
</evidence>
<dbReference type="InterPro" id="IPR028081">
    <property type="entry name" value="Leu-bd"/>
</dbReference>
<dbReference type="PANTHER" id="PTHR30483">
    <property type="entry name" value="LEUCINE-SPECIFIC-BINDING PROTEIN"/>
    <property type="match status" value="1"/>
</dbReference>
<evidence type="ECO:0000259" key="6">
    <source>
        <dbReference type="Pfam" id="PF13458"/>
    </source>
</evidence>
<evidence type="ECO:0000256" key="2">
    <source>
        <dbReference type="ARBA" id="ARBA00022448"/>
    </source>
</evidence>
<keyword evidence="2" id="KW-0813">Transport</keyword>